<keyword evidence="2" id="KW-1185">Reference proteome</keyword>
<dbReference type="InterPro" id="IPR013783">
    <property type="entry name" value="Ig-like_fold"/>
</dbReference>
<name>A0ABW5M4Y8_9BACT</name>
<gene>
    <name evidence="1" type="ORF">ACFSUS_15345</name>
</gene>
<evidence type="ECO:0000313" key="1">
    <source>
        <dbReference type="EMBL" id="MFD2572018.1"/>
    </source>
</evidence>
<protein>
    <submittedName>
        <fullName evidence="1">T9SS type A sorting domain-containing protein</fullName>
    </submittedName>
</protein>
<dbReference type="Gene3D" id="2.60.40.10">
    <property type="entry name" value="Immunoglobulins"/>
    <property type="match status" value="1"/>
</dbReference>
<dbReference type="Proteomes" id="UP001597469">
    <property type="component" value="Unassembled WGS sequence"/>
</dbReference>
<dbReference type="InterPro" id="IPR026444">
    <property type="entry name" value="Secre_tail"/>
</dbReference>
<proteinExistence type="predicted"/>
<comment type="caution">
    <text evidence="1">The sequence shown here is derived from an EMBL/GenBank/DDBJ whole genome shotgun (WGS) entry which is preliminary data.</text>
</comment>
<sequence length="339" mass="34760">LSLSAQALPAGLRLEGPSLMGVPTGPGSTTVVLVATDPQGLSVSTSFVVRVVAAPVSSLALVVQASPTQVTVGGSTTLTAQASGGTAPYNFSFSGPGSVSVAGNVAVFSGLPLGEQSFTVVVSDASQPTPQQLSVGVSVTVAEPSSQTQPQTGPFSITGVETVRCEVVSGGQRQVTFQPQYAGITGASVSFSVVNELVATEKAGPYTLNLYTDNPTITLKATQQGTAGEATYLYKWLGACPTQPSARLGSGGAFEPGLRVRVLGNPTEGESVDVIIEGAGGESVQLRLVDERGRWVSEQRVSADGVAQPVRVELGRQSGVYVLEVGTARQRQTVKILKR</sequence>
<dbReference type="NCBIfam" id="TIGR04183">
    <property type="entry name" value="Por_Secre_tail"/>
    <property type="match status" value="1"/>
</dbReference>
<reference evidence="2" key="1">
    <citation type="journal article" date="2019" name="Int. J. Syst. Evol. Microbiol.">
        <title>The Global Catalogue of Microorganisms (GCM) 10K type strain sequencing project: providing services to taxonomists for standard genome sequencing and annotation.</title>
        <authorList>
            <consortium name="The Broad Institute Genomics Platform"/>
            <consortium name="The Broad Institute Genome Sequencing Center for Infectious Disease"/>
            <person name="Wu L."/>
            <person name="Ma J."/>
        </authorList>
    </citation>
    <scope>NUCLEOTIDE SEQUENCE [LARGE SCALE GENOMIC DNA]</scope>
    <source>
        <strain evidence="2">KCTC 42805</strain>
    </source>
</reference>
<dbReference type="EMBL" id="JBHULN010000008">
    <property type="protein sequence ID" value="MFD2572018.1"/>
    <property type="molecule type" value="Genomic_DNA"/>
</dbReference>
<dbReference type="RefSeq" id="WP_381524042.1">
    <property type="nucleotide sequence ID" value="NZ_JBHULN010000008.1"/>
</dbReference>
<organism evidence="1 2">
    <name type="scientific">Spirosoma soli</name>
    <dbReference type="NCBI Taxonomy" id="1770529"/>
    <lineage>
        <taxon>Bacteria</taxon>
        <taxon>Pseudomonadati</taxon>
        <taxon>Bacteroidota</taxon>
        <taxon>Cytophagia</taxon>
        <taxon>Cytophagales</taxon>
        <taxon>Cytophagaceae</taxon>
        <taxon>Spirosoma</taxon>
    </lineage>
</organism>
<accession>A0ABW5M4Y8</accession>
<evidence type="ECO:0000313" key="2">
    <source>
        <dbReference type="Proteomes" id="UP001597469"/>
    </source>
</evidence>
<feature type="non-terminal residue" evidence="1">
    <location>
        <position position="1"/>
    </location>
</feature>